<dbReference type="KEGG" id="tml:GSTUM_00012077001"/>
<dbReference type="GeneID" id="9182309"/>
<dbReference type="Proteomes" id="UP000006911">
    <property type="component" value="Unassembled WGS sequence"/>
</dbReference>
<gene>
    <name evidence="1" type="ORF">GSTUM_00012077001</name>
</gene>
<dbReference type="AlphaFoldDB" id="D5GPW4"/>
<protein>
    <submittedName>
        <fullName evidence="1">(Perigord truffle) hypothetical protein</fullName>
    </submittedName>
</protein>
<dbReference type="RefSeq" id="XP_002842375.1">
    <property type="nucleotide sequence ID" value="XM_002842329.1"/>
</dbReference>
<keyword evidence="2" id="KW-1185">Reference proteome</keyword>
<name>D5GPW4_TUBMM</name>
<dbReference type="HOGENOM" id="CLU_2795797_0_0_1"/>
<sequence>MLTRRYFSSPEYFSASFLPPSAIFHSKSNYCYRRVIPIPEPLVSLQDLCSSPASLYDTSLAFAAFFQS</sequence>
<proteinExistence type="predicted"/>
<dbReference type="InParanoid" id="D5GPW4"/>
<organism evidence="1 2">
    <name type="scientific">Tuber melanosporum (strain Mel28)</name>
    <name type="common">Perigord black truffle</name>
    <dbReference type="NCBI Taxonomy" id="656061"/>
    <lineage>
        <taxon>Eukaryota</taxon>
        <taxon>Fungi</taxon>
        <taxon>Dikarya</taxon>
        <taxon>Ascomycota</taxon>
        <taxon>Pezizomycotina</taxon>
        <taxon>Pezizomycetes</taxon>
        <taxon>Pezizales</taxon>
        <taxon>Tuberaceae</taxon>
        <taxon>Tuber</taxon>
    </lineage>
</organism>
<reference evidence="1 2" key="1">
    <citation type="journal article" date="2010" name="Nature">
        <title>Perigord black truffle genome uncovers evolutionary origins and mechanisms of symbiosis.</title>
        <authorList>
            <person name="Martin F."/>
            <person name="Kohler A."/>
            <person name="Murat C."/>
            <person name="Balestrini R."/>
            <person name="Coutinho P.M."/>
            <person name="Jaillon O."/>
            <person name="Montanini B."/>
            <person name="Morin E."/>
            <person name="Noel B."/>
            <person name="Percudani R."/>
            <person name="Porcel B."/>
            <person name="Rubini A."/>
            <person name="Amicucci A."/>
            <person name="Amselem J."/>
            <person name="Anthouard V."/>
            <person name="Arcioni S."/>
            <person name="Artiguenave F."/>
            <person name="Aury J.M."/>
            <person name="Ballario P."/>
            <person name="Bolchi A."/>
            <person name="Brenna A."/>
            <person name="Brun A."/>
            <person name="Buee M."/>
            <person name="Cantarel B."/>
            <person name="Chevalier G."/>
            <person name="Couloux A."/>
            <person name="Da Silva C."/>
            <person name="Denoeud F."/>
            <person name="Duplessis S."/>
            <person name="Ghignone S."/>
            <person name="Hilselberger B."/>
            <person name="Iotti M."/>
            <person name="Marcais B."/>
            <person name="Mello A."/>
            <person name="Miranda M."/>
            <person name="Pacioni G."/>
            <person name="Quesneville H."/>
            <person name="Riccioni C."/>
            <person name="Ruotolo R."/>
            <person name="Splivallo R."/>
            <person name="Stocchi V."/>
            <person name="Tisserant E."/>
            <person name="Viscomi A.R."/>
            <person name="Zambonelli A."/>
            <person name="Zampieri E."/>
            <person name="Henrissat B."/>
            <person name="Lebrun M.H."/>
            <person name="Paolocci F."/>
            <person name="Bonfante P."/>
            <person name="Ottonello S."/>
            <person name="Wincker P."/>
        </authorList>
    </citation>
    <scope>NUCLEOTIDE SEQUENCE [LARGE SCALE GENOMIC DNA]</scope>
    <source>
        <strain evidence="1 2">Mel28</strain>
    </source>
</reference>
<evidence type="ECO:0000313" key="2">
    <source>
        <dbReference type="Proteomes" id="UP000006911"/>
    </source>
</evidence>
<accession>D5GPW4</accession>
<evidence type="ECO:0000313" key="1">
    <source>
        <dbReference type="EMBL" id="CAZ86566.1"/>
    </source>
</evidence>
<dbReference type="EMBL" id="FN430379">
    <property type="protein sequence ID" value="CAZ86566.1"/>
    <property type="molecule type" value="Genomic_DNA"/>
</dbReference>